<reference evidence="3" key="1">
    <citation type="submission" date="2020-06" db="EMBL/GenBank/DDBJ databases">
        <title>Draft genomic sequecing of Geomonas sp. Red745.</title>
        <authorList>
            <person name="Itoh H."/>
            <person name="Xu Z.X."/>
            <person name="Ushijima N."/>
            <person name="Masuda Y."/>
            <person name="Shiratori Y."/>
            <person name="Senoo K."/>
        </authorList>
    </citation>
    <scope>NUCLEOTIDE SEQUENCE [LARGE SCALE GENOMIC DNA]</scope>
    <source>
        <strain evidence="3">Red745</strain>
    </source>
</reference>
<feature type="compositionally biased region" description="Basic and acidic residues" evidence="1">
    <location>
        <begin position="86"/>
        <end position="104"/>
    </location>
</feature>
<dbReference type="AlphaFoldDB" id="A0A6V8N9D0"/>
<dbReference type="EMBL" id="BLXZ01000005">
    <property type="protein sequence ID" value="GFO69141.1"/>
    <property type="molecule type" value="Genomic_DNA"/>
</dbReference>
<comment type="caution">
    <text evidence="2">The sequence shown here is derived from an EMBL/GenBank/DDBJ whole genome shotgun (WGS) entry which is preliminary data.</text>
</comment>
<keyword evidence="3" id="KW-1185">Reference proteome</keyword>
<evidence type="ECO:0000256" key="1">
    <source>
        <dbReference type="SAM" id="MobiDB-lite"/>
    </source>
</evidence>
<name>A0A6V8N9D0_9BACT</name>
<proteinExistence type="predicted"/>
<protein>
    <submittedName>
        <fullName evidence="2">Uncharacterized protein</fullName>
    </submittedName>
</protein>
<gene>
    <name evidence="2" type="ORF">GMLC_27200</name>
</gene>
<dbReference type="Proteomes" id="UP000587586">
    <property type="component" value="Unassembled WGS sequence"/>
</dbReference>
<accession>A0A6V8N9D0</accession>
<sequence length="115" mass="13114">MPQKRAALSIRREFSQGSPRQRTAYAIKKLSSLQQALSSIPVQCLRGHPWRDTGPAQLPFQPVVARGCQGFNERKREMKKVRVVRRGPENKKRDGAYRPQKGDPGDFEVISLWVT</sequence>
<organism evidence="2 3">
    <name type="scientific">Geomonas limicola</name>
    <dbReference type="NCBI Taxonomy" id="2740186"/>
    <lineage>
        <taxon>Bacteria</taxon>
        <taxon>Pseudomonadati</taxon>
        <taxon>Thermodesulfobacteriota</taxon>
        <taxon>Desulfuromonadia</taxon>
        <taxon>Geobacterales</taxon>
        <taxon>Geobacteraceae</taxon>
        <taxon>Geomonas</taxon>
    </lineage>
</organism>
<evidence type="ECO:0000313" key="3">
    <source>
        <dbReference type="Proteomes" id="UP000587586"/>
    </source>
</evidence>
<evidence type="ECO:0000313" key="2">
    <source>
        <dbReference type="EMBL" id="GFO69141.1"/>
    </source>
</evidence>
<feature type="region of interest" description="Disordered" evidence="1">
    <location>
        <begin position="84"/>
        <end position="105"/>
    </location>
</feature>